<dbReference type="Proteomes" id="UP001222027">
    <property type="component" value="Unassembled WGS sequence"/>
</dbReference>
<reference evidence="2 3" key="1">
    <citation type="submission" date="2022-12" db="EMBL/GenBank/DDBJ databases">
        <title>Chromosome-scale assembly of the Ensete ventricosum genome.</title>
        <authorList>
            <person name="Dussert Y."/>
            <person name="Stocks J."/>
            <person name="Wendawek A."/>
            <person name="Woldeyes F."/>
            <person name="Nichols R.A."/>
            <person name="Borrell J.S."/>
        </authorList>
    </citation>
    <scope>NUCLEOTIDE SEQUENCE [LARGE SCALE GENOMIC DNA]</scope>
    <source>
        <strain evidence="3">cv. Maze</strain>
        <tissue evidence="2">Seeds</tissue>
    </source>
</reference>
<name>A0AAV8RAA7_ENSVE</name>
<organism evidence="2 3">
    <name type="scientific">Ensete ventricosum</name>
    <name type="common">Abyssinian banana</name>
    <name type="synonym">Musa ensete</name>
    <dbReference type="NCBI Taxonomy" id="4639"/>
    <lineage>
        <taxon>Eukaryota</taxon>
        <taxon>Viridiplantae</taxon>
        <taxon>Streptophyta</taxon>
        <taxon>Embryophyta</taxon>
        <taxon>Tracheophyta</taxon>
        <taxon>Spermatophyta</taxon>
        <taxon>Magnoliopsida</taxon>
        <taxon>Liliopsida</taxon>
        <taxon>Zingiberales</taxon>
        <taxon>Musaceae</taxon>
        <taxon>Ensete</taxon>
    </lineage>
</organism>
<gene>
    <name evidence="2" type="ORF">OPV22_015616</name>
</gene>
<feature type="compositionally biased region" description="Basic and acidic residues" evidence="1">
    <location>
        <begin position="31"/>
        <end position="41"/>
    </location>
</feature>
<evidence type="ECO:0000313" key="2">
    <source>
        <dbReference type="EMBL" id="KAJ8493895.1"/>
    </source>
</evidence>
<protein>
    <submittedName>
        <fullName evidence="2">Uncharacterized protein</fullName>
    </submittedName>
</protein>
<sequence>MFQVLWRRSTAIPRIWGRGGRRSHRCPSSLIHDDEAGEERQTAAGESGEWRARPRSGENPWLSGNDSVTLLYPCSADRRKKGVSPRNHTREGQAMLADEYCGSTPLYDPVS</sequence>
<comment type="caution">
    <text evidence="2">The sequence shown here is derived from an EMBL/GenBank/DDBJ whole genome shotgun (WGS) entry which is preliminary data.</text>
</comment>
<keyword evidence="3" id="KW-1185">Reference proteome</keyword>
<feature type="region of interest" description="Disordered" evidence="1">
    <location>
        <begin position="17"/>
        <end position="64"/>
    </location>
</feature>
<dbReference type="AlphaFoldDB" id="A0AAV8RAA7"/>
<evidence type="ECO:0000256" key="1">
    <source>
        <dbReference type="SAM" id="MobiDB-lite"/>
    </source>
</evidence>
<accession>A0AAV8RAA7</accession>
<dbReference type="EMBL" id="JAQQAF010000004">
    <property type="protein sequence ID" value="KAJ8493895.1"/>
    <property type="molecule type" value="Genomic_DNA"/>
</dbReference>
<evidence type="ECO:0000313" key="3">
    <source>
        <dbReference type="Proteomes" id="UP001222027"/>
    </source>
</evidence>
<proteinExistence type="predicted"/>